<dbReference type="InterPro" id="IPR010148">
    <property type="entry name" value="CRISPR-assoc_prot_CT1975"/>
</dbReference>
<dbReference type="EMBL" id="JAEPBH010000028">
    <property type="protein sequence ID" value="MBK4715936.1"/>
    <property type="molecule type" value="Genomic_DNA"/>
</dbReference>
<gene>
    <name evidence="1" type="primary">cas7e</name>
    <name evidence="1" type="ORF">JJB97_11480</name>
</gene>
<evidence type="ECO:0000313" key="2">
    <source>
        <dbReference type="Proteomes" id="UP000659047"/>
    </source>
</evidence>
<comment type="caution">
    <text evidence="1">The sequence shown here is derived from an EMBL/GenBank/DDBJ whole genome shotgun (WGS) entry which is preliminary data.</text>
</comment>
<organism evidence="1 2">
    <name type="scientific">Tenebrionibacter intestinalis</name>
    <dbReference type="NCBI Taxonomy" id="2799638"/>
    <lineage>
        <taxon>Bacteria</taxon>
        <taxon>Pseudomonadati</taxon>
        <taxon>Pseudomonadota</taxon>
        <taxon>Gammaproteobacteria</taxon>
        <taxon>Enterobacterales</taxon>
        <taxon>Enterobacteriaceae</taxon>
        <taxon>Tenebrionibacter/Tenebrionicola group</taxon>
        <taxon>Tenebrionibacter</taxon>
    </lineage>
</organism>
<evidence type="ECO:0000313" key="1">
    <source>
        <dbReference type="EMBL" id="MBK4715936.1"/>
    </source>
</evidence>
<dbReference type="AlphaFoldDB" id="A0A8K0XX39"/>
<sequence>MTTFIQLHLLTSYAPSNLNRDDTGQPKTAFMGGVKRLRVSSQSLKRAWRVSPTFSCALDGDYVGIRTRCIGSKYVYEPMKKAGVPEKLALSAAEKIAERFGKRKNDKNPKDVRDNLNIEQVVNISVHEKALIEKLVATLIEEKREPQESELDLLRKEARSVDMALFGRMLASEPDYNVEAACQVAHALGVSAVLVEDDFFTAVDDLNLAENDTGSGHMGEQGFASALFYTYICISRDLLLENLDGNEELTARTIAALTQTAMTVSPGGKQNSFASRAYASYALVEKGEQQPRSLSVAFLKPVAGDNQLMQAIASLEQQCCKFDNAYGACADKRFVLNVEGGASAIESAATGPLPALLDFVRQ</sequence>
<dbReference type="NCBIfam" id="TIGR01869">
    <property type="entry name" value="casC_Cse4"/>
    <property type="match status" value="1"/>
</dbReference>
<name>A0A8K0XX39_9ENTR</name>
<dbReference type="RefSeq" id="WP_238714182.1">
    <property type="nucleotide sequence ID" value="NZ_JAEPBH010000028.1"/>
</dbReference>
<dbReference type="Pfam" id="PF09344">
    <property type="entry name" value="Cas_CT1975"/>
    <property type="match status" value="1"/>
</dbReference>
<keyword evidence="2" id="KW-1185">Reference proteome</keyword>
<proteinExistence type="predicted"/>
<accession>A0A8K0XX39</accession>
<reference evidence="1" key="1">
    <citation type="submission" date="2021-01" db="EMBL/GenBank/DDBJ databases">
        <title>Intestinitalea alba gen. nov., sp. nov., a novel genus of the family Enterobacteriaceae, isolated from the gut of the plastic-eating mealworm Tenebrio molitor L.</title>
        <authorList>
            <person name="Yang Y."/>
        </authorList>
    </citation>
    <scope>NUCLEOTIDE SEQUENCE</scope>
    <source>
        <strain evidence="1">BIT-L3</strain>
    </source>
</reference>
<dbReference type="Proteomes" id="UP000659047">
    <property type="component" value="Unassembled WGS sequence"/>
</dbReference>
<protein>
    <submittedName>
        <fullName evidence="1">Type I-E CRISPR-associated protein Cas7/Cse4/CasC</fullName>
    </submittedName>
</protein>